<keyword evidence="8" id="KW-1185">Reference proteome</keyword>
<comment type="similarity">
    <text evidence="2 5">Belongs to the CDP-alcohol phosphatidyltransferase class-I family.</text>
</comment>
<accession>A0ABD3PVW7</accession>
<keyword evidence="3 5" id="KW-0808">Transferase</keyword>
<evidence type="ECO:0000256" key="5">
    <source>
        <dbReference type="RuleBase" id="RU003750"/>
    </source>
</evidence>
<evidence type="ECO:0000313" key="8">
    <source>
        <dbReference type="Proteomes" id="UP001530400"/>
    </source>
</evidence>
<feature type="transmembrane region" description="Helical" evidence="6">
    <location>
        <begin position="344"/>
        <end position="362"/>
    </location>
</feature>
<dbReference type="PANTHER" id="PTHR10414">
    <property type="entry name" value="ETHANOLAMINEPHOSPHOTRANSFERASE"/>
    <property type="match status" value="1"/>
</dbReference>
<comment type="caution">
    <text evidence="7">The sequence shown here is derived from an EMBL/GenBank/DDBJ whole genome shotgun (WGS) entry which is preliminary data.</text>
</comment>
<proteinExistence type="inferred from homology"/>
<feature type="transmembrane region" description="Helical" evidence="6">
    <location>
        <begin position="290"/>
        <end position="310"/>
    </location>
</feature>
<gene>
    <name evidence="7" type="ORF">ACHAWO_009457</name>
</gene>
<dbReference type="EMBL" id="JALLPJ020000443">
    <property type="protein sequence ID" value="KAL3791942.1"/>
    <property type="molecule type" value="Genomic_DNA"/>
</dbReference>
<sequence>MAATKSNGAKPSSTPKDQTLTSCLLFEPPIQNGTISQNGLHHIATHKYRPGSYTHLDNLLNPTWTYLTDLLPMWLAPNMVTTLGGMHCGLGYGLLWWYAPDFDKSPPDWVVMLCAYCTFAYYTLDCMDGKQARRTGTSSPLGQLFDHGFDCICTLFHLATVSSYLCLGGTYWFMATQTSLQLAFFMAQWEEYHTHVLPHCAGKWCGTTEVNYALGTVAFIMSLVDRVTLFSKPLKEVFEPLGSSLVQTIPDAMKEMELRHVAICGWIAMSGILMVLSIRRVLTHQRVKSGFNAMSKLFTPAALCVAAFMVPPPAVRTRYLSVTLGLSFSILTKKMIVFSMAKMAFAAIQWDAIPLLLTTVWIRFDNNLTKMGADFVLGVLCFYYTWRLLHWANITIDQICAKLDINCFTIKKKKKAD</sequence>
<dbReference type="AlphaFoldDB" id="A0ABD3PVW7"/>
<keyword evidence="4 6" id="KW-0472">Membrane</keyword>
<dbReference type="Pfam" id="PF01066">
    <property type="entry name" value="CDP-OH_P_transf"/>
    <property type="match status" value="1"/>
</dbReference>
<dbReference type="PIRSF" id="PIRSF015665">
    <property type="entry name" value="CHOPT"/>
    <property type="match status" value="1"/>
</dbReference>
<evidence type="ECO:0000256" key="1">
    <source>
        <dbReference type="ARBA" id="ARBA00004370"/>
    </source>
</evidence>
<comment type="subcellular location">
    <subcellularLocation>
        <location evidence="1">Membrane</location>
    </subcellularLocation>
</comment>
<dbReference type="InterPro" id="IPR043130">
    <property type="entry name" value="CDP-OH_PTrfase_TM_dom"/>
</dbReference>
<keyword evidence="6" id="KW-1133">Transmembrane helix</keyword>
<dbReference type="GO" id="GO:0016020">
    <property type="term" value="C:membrane"/>
    <property type="evidence" value="ECO:0007669"/>
    <property type="project" value="UniProtKB-SubCell"/>
</dbReference>
<evidence type="ECO:0000256" key="6">
    <source>
        <dbReference type="SAM" id="Phobius"/>
    </source>
</evidence>
<dbReference type="InterPro" id="IPR048254">
    <property type="entry name" value="CDP_ALCOHOL_P_TRANSF_CS"/>
</dbReference>
<feature type="transmembrane region" description="Helical" evidence="6">
    <location>
        <begin position="75"/>
        <end position="97"/>
    </location>
</feature>
<evidence type="ECO:0000256" key="3">
    <source>
        <dbReference type="ARBA" id="ARBA00022679"/>
    </source>
</evidence>
<dbReference type="Gene3D" id="1.20.120.1760">
    <property type="match status" value="1"/>
</dbReference>
<evidence type="ECO:0000256" key="4">
    <source>
        <dbReference type="ARBA" id="ARBA00023136"/>
    </source>
</evidence>
<organism evidence="7 8">
    <name type="scientific">Cyclotella atomus</name>
    <dbReference type="NCBI Taxonomy" id="382360"/>
    <lineage>
        <taxon>Eukaryota</taxon>
        <taxon>Sar</taxon>
        <taxon>Stramenopiles</taxon>
        <taxon>Ochrophyta</taxon>
        <taxon>Bacillariophyta</taxon>
        <taxon>Coscinodiscophyceae</taxon>
        <taxon>Thalassiosirophycidae</taxon>
        <taxon>Stephanodiscales</taxon>
        <taxon>Stephanodiscaceae</taxon>
        <taxon>Cyclotella</taxon>
    </lineage>
</organism>
<dbReference type="GO" id="GO:0016740">
    <property type="term" value="F:transferase activity"/>
    <property type="evidence" value="ECO:0007669"/>
    <property type="project" value="UniProtKB-KW"/>
</dbReference>
<name>A0ABD3PVW7_9STRA</name>
<dbReference type="InterPro" id="IPR014472">
    <property type="entry name" value="CHOPT"/>
</dbReference>
<dbReference type="GO" id="GO:0008610">
    <property type="term" value="P:lipid biosynthetic process"/>
    <property type="evidence" value="ECO:0007669"/>
    <property type="project" value="UniProtKB-ARBA"/>
</dbReference>
<feature type="transmembrane region" description="Helical" evidence="6">
    <location>
        <begin position="109"/>
        <end position="127"/>
    </location>
</feature>
<dbReference type="InterPro" id="IPR000462">
    <property type="entry name" value="CDP-OH_P_trans"/>
</dbReference>
<keyword evidence="6" id="KW-0812">Transmembrane</keyword>
<reference evidence="7 8" key="1">
    <citation type="submission" date="2024-10" db="EMBL/GenBank/DDBJ databases">
        <title>Updated reference genomes for cyclostephanoid diatoms.</title>
        <authorList>
            <person name="Roberts W.R."/>
            <person name="Alverson A.J."/>
        </authorList>
    </citation>
    <scope>NUCLEOTIDE SEQUENCE [LARGE SCALE GENOMIC DNA]</scope>
    <source>
        <strain evidence="7 8">AJA010-31</strain>
    </source>
</reference>
<evidence type="ECO:0000313" key="7">
    <source>
        <dbReference type="EMBL" id="KAL3791942.1"/>
    </source>
</evidence>
<dbReference type="PROSITE" id="PS00379">
    <property type="entry name" value="CDP_ALCOHOL_P_TRANSF"/>
    <property type="match status" value="1"/>
</dbReference>
<dbReference type="PANTHER" id="PTHR10414:SF37">
    <property type="entry name" value="BB IN A BOXCAR, ISOFORM C"/>
    <property type="match status" value="1"/>
</dbReference>
<dbReference type="Proteomes" id="UP001530400">
    <property type="component" value="Unassembled WGS sequence"/>
</dbReference>
<evidence type="ECO:0000256" key="2">
    <source>
        <dbReference type="ARBA" id="ARBA00010441"/>
    </source>
</evidence>
<feature type="transmembrane region" description="Helical" evidence="6">
    <location>
        <begin position="260"/>
        <end position="278"/>
    </location>
</feature>
<protein>
    <submittedName>
        <fullName evidence="7">Uncharacterized protein</fullName>
    </submittedName>
</protein>
<feature type="transmembrane region" description="Helical" evidence="6">
    <location>
        <begin position="368"/>
        <end position="386"/>
    </location>
</feature>